<dbReference type="Proteomes" id="UP000243006">
    <property type="component" value="Unassembled WGS sequence"/>
</dbReference>
<sequence>MAFCRRVICALNAVYRNVTNARRISSSALYCCQNCSKNNNREMWEKLTLSIVEQLRRDGYSVLLKAPFACSDLFSLLHEAGLSDEEIEQAMVSNPDLLNSNFSHFSNFLFILRQCDLSTKEALDVMNKFTRHDSIVSLILSYFQVRLIVLVLKNLEEAKKMLHRLTVCGIASKSLRKMLLQYPSLLSLSEVQVHNLFESLTNFFTVRQIIFMAVEHPDILHHSFDDLESKYEFLYHGIHLENTNIYQSRWFAHSLAHLQCRFECAIRCGVYTVVDKKRPLKKSNLKLKDIVDTDDDRFATSVCKITPMEYSIFQKMFQRQTSFENIFGEN</sequence>
<comment type="similarity">
    <text evidence="1">Belongs to the mTERF family.</text>
</comment>
<dbReference type="InterPro" id="IPR038538">
    <property type="entry name" value="MTERF_sf"/>
</dbReference>
<dbReference type="AlphaFoldDB" id="A0A1Y3EP53"/>
<comment type="caution">
    <text evidence="3">The sequence shown here is derived from an EMBL/GenBank/DDBJ whole genome shotgun (WGS) entry which is preliminary data.</text>
</comment>
<gene>
    <name evidence="3" type="ORF">D917_08369</name>
</gene>
<evidence type="ECO:0000313" key="4">
    <source>
        <dbReference type="Proteomes" id="UP000243006"/>
    </source>
</evidence>
<organism evidence="3 4">
    <name type="scientific">Trichinella nativa</name>
    <dbReference type="NCBI Taxonomy" id="6335"/>
    <lineage>
        <taxon>Eukaryota</taxon>
        <taxon>Metazoa</taxon>
        <taxon>Ecdysozoa</taxon>
        <taxon>Nematoda</taxon>
        <taxon>Enoplea</taxon>
        <taxon>Dorylaimia</taxon>
        <taxon>Trichinellida</taxon>
        <taxon>Trichinellidae</taxon>
        <taxon>Trichinella</taxon>
    </lineage>
</organism>
<protein>
    <recommendedName>
        <fullName evidence="5">mTERF domain-containing protein 2</fullName>
    </recommendedName>
</protein>
<evidence type="ECO:0000313" key="3">
    <source>
        <dbReference type="EMBL" id="OUC45547.1"/>
    </source>
</evidence>
<dbReference type="Pfam" id="PF02536">
    <property type="entry name" value="mTERF"/>
    <property type="match status" value="1"/>
</dbReference>
<dbReference type="InterPro" id="IPR003690">
    <property type="entry name" value="MTERF"/>
</dbReference>
<dbReference type="Gene3D" id="1.25.70.10">
    <property type="entry name" value="Transcription termination factor 3, mitochondrial"/>
    <property type="match status" value="1"/>
</dbReference>
<keyword evidence="2" id="KW-0809">Transit peptide</keyword>
<reference evidence="3 4" key="1">
    <citation type="submission" date="2015-04" db="EMBL/GenBank/DDBJ databases">
        <title>Draft genome of the roundworm Trichinella nativa.</title>
        <authorList>
            <person name="Mitreva M."/>
        </authorList>
    </citation>
    <scope>NUCLEOTIDE SEQUENCE [LARGE SCALE GENOMIC DNA]</scope>
    <source>
        <strain evidence="3 4">ISS45</strain>
    </source>
</reference>
<evidence type="ECO:0000256" key="2">
    <source>
        <dbReference type="ARBA" id="ARBA00022946"/>
    </source>
</evidence>
<proteinExistence type="inferred from homology"/>
<name>A0A1Y3EP53_9BILA</name>
<evidence type="ECO:0000256" key="1">
    <source>
        <dbReference type="ARBA" id="ARBA00007692"/>
    </source>
</evidence>
<accession>A0A1Y3EP53</accession>
<evidence type="ECO:0008006" key="5">
    <source>
        <dbReference type="Google" id="ProtNLM"/>
    </source>
</evidence>
<dbReference type="EMBL" id="LVZM01009114">
    <property type="protein sequence ID" value="OUC45547.1"/>
    <property type="molecule type" value="Genomic_DNA"/>
</dbReference>
<dbReference type="GO" id="GO:0003676">
    <property type="term" value="F:nucleic acid binding"/>
    <property type="evidence" value="ECO:0007669"/>
    <property type="project" value="InterPro"/>
</dbReference>